<gene>
    <name evidence="1" type="ORF">QFC19_004237</name>
</gene>
<proteinExistence type="predicted"/>
<organism evidence="1 2">
    <name type="scientific">Naganishia cerealis</name>
    <dbReference type="NCBI Taxonomy" id="610337"/>
    <lineage>
        <taxon>Eukaryota</taxon>
        <taxon>Fungi</taxon>
        <taxon>Dikarya</taxon>
        <taxon>Basidiomycota</taxon>
        <taxon>Agaricomycotina</taxon>
        <taxon>Tremellomycetes</taxon>
        <taxon>Filobasidiales</taxon>
        <taxon>Filobasidiaceae</taxon>
        <taxon>Naganishia</taxon>
    </lineage>
</organism>
<dbReference type="Proteomes" id="UP001241377">
    <property type="component" value="Unassembled WGS sequence"/>
</dbReference>
<comment type="caution">
    <text evidence="1">The sequence shown here is derived from an EMBL/GenBank/DDBJ whole genome shotgun (WGS) entry which is preliminary data.</text>
</comment>
<keyword evidence="2" id="KW-1185">Reference proteome</keyword>
<protein>
    <submittedName>
        <fullName evidence="1">Uncharacterized protein</fullName>
    </submittedName>
</protein>
<dbReference type="EMBL" id="JASBWR010000044">
    <property type="protein sequence ID" value="KAJ9103662.1"/>
    <property type="molecule type" value="Genomic_DNA"/>
</dbReference>
<evidence type="ECO:0000313" key="1">
    <source>
        <dbReference type="EMBL" id="KAJ9103662.1"/>
    </source>
</evidence>
<reference evidence="1" key="1">
    <citation type="submission" date="2023-04" db="EMBL/GenBank/DDBJ databases">
        <title>Draft Genome sequencing of Naganishia species isolated from polar environments using Oxford Nanopore Technology.</title>
        <authorList>
            <person name="Leo P."/>
            <person name="Venkateswaran K."/>
        </authorList>
    </citation>
    <scope>NUCLEOTIDE SEQUENCE</scope>
    <source>
        <strain evidence="1">MNA-CCFEE 5261</strain>
    </source>
</reference>
<name>A0ACC2VXS6_9TREE</name>
<evidence type="ECO:0000313" key="2">
    <source>
        <dbReference type="Proteomes" id="UP001241377"/>
    </source>
</evidence>
<accession>A0ACC2VXS6</accession>
<sequence>MTGAYNYLQSAVHWAQDVGLNVIIDLHGVPSGQNGGISGSIGWFSNDVSISRSLAAISVLTSEFVTPIYGQTVIAIELVNEAFPQNKQQIATLENFYRRGYDEVRSFGDQSAVLLSEAYQSLGFWSGFMPSPQYNKVALDVVLQ</sequence>